<protein>
    <submittedName>
        <fullName evidence="1">Uncharacterized protein</fullName>
    </submittedName>
</protein>
<dbReference type="EMBL" id="FCOE02000008">
    <property type="protein sequence ID" value="SAK63475.1"/>
    <property type="molecule type" value="Genomic_DNA"/>
</dbReference>
<gene>
    <name evidence="1" type="ORF">AWB80_02870</name>
</gene>
<dbReference type="AlphaFoldDB" id="A0A158B092"/>
<dbReference type="OrthoDB" id="8719506at2"/>
<organism evidence="1 2">
    <name type="scientific">Caballeronia pedi</name>
    <dbReference type="NCBI Taxonomy" id="1777141"/>
    <lineage>
        <taxon>Bacteria</taxon>
        <taxon>Pseudomonadati</taxon>
        <taxon>Pseudomonadota</taxon>
        <taxon>Betaproteobacteria</taxon>
        <taxon>Burkholderiales</taxon>
        <taxon>Burkholderiaceae</taxon>
        <taxon>Caballeronia</taxon>
    </lineage>
</organism>
<name>A0A158B092_9BURK</name>
<comment type="caution">
    <text evidence="1">The sequence shown here is derived from an EMBL/GenBank/DDBJ whole genome shotgun (WGS) entry which is preliminary data.</text>
</comment>
<sequence length="221" mass="24108">MHGEIFRDVAVALTTSYRMASTPAVDAGATRRALIVIAVSQASRSRMQSDYVKRLVGYPSRVVDLSGLTRLEARAQCALVREAVVNRLSIPEACAVLARFSQTPGEKQMGVSGLVAHFSATGPASLRSLDDPLADPLWDLLWRHYLPQRYGDGLSLREIARRTHMSKSALSRRADELAHDLDALEQQALKSLEHSFVPEGLCEALLARIDSTPSGSVKQTA</sequence>
<evidence type="ECO:0000313" key="1">
    <source>
        <dbReference type="EMBL" id="SAK63475.1"/>
    </source>
</evidence>
<dbReference type="Proteomes" id="UP000054911">
    <property type="component" value="Unassembled WGS sequence"/>
</dbReference>
<dbReference type="RefSeq" id="WP_061175346.1">
    <property type="nucleotide sequence ID" value="NZ_FCOE02000008.1"/>
</dbReference>
<keyword evidence="2" id="KW-1185">Reference proteome</keyword>
<dbReference type="STRING" id="1777141.AWB80_02870"/>
<reference evidence="1" key="1">
    <citation type="submission" date="2016-01" db="EMBL/GenBank/DDBJ databases">
        <authorList>
            <person name="Peeters C."/>
        </authorList>
    </citation>
    <scope>NUCLEOTIDE SEQUENCE [LARGE SCALE GENOMIC DNA]</scope>
    <source>
        <strain evidence="1">LMG 29323</strain>
    </source>
</reference>
<accession>A0A158B092</accession>
<proteinExistence type="predicted"/>
<evidence type="ECO:0000313" key="2">
    <source>
        <dbReference type="Proteomes" id="UP000054911"/>
    </source>
</evidence>